<protein>
    <recommendedName>
        <fullName evidence="1">4-vinyl reductase 4VR domain-containing protein</fullName>
    </recommendedName>
</protein>
<dbReference type="InterPro" id="IPR004096">
    <property type="entry name" value="V4R"/>
</dbReference>
<feature type="domain" description="4-vinyl reductase 4VR" evidence="1">
    <location>
        <begin position="143"/>
        <end position="202"/>
    </location>
</feature>
<organism evidence="2">
    <name type="scientific">Paraconexibacter sp. AEG42_29</name>
    <dbReference type="NCBI Taxonomy" id="2997339"/>
    <lineage>
        <taxon>Bacteria</taxon>
        <taxon>Bacillati</taxon>
        <taxon>Actinomycetota</taxon>
        <taxon>Thermoleophilia</taxon>
        <taxon>Solirubrobacterales</taxon>
        <taxon>Paraconexibacteraceae</taxon>
        <taxon>Paraconexibacter</taxon>
    </lineage>
</organism>
<dbReference type="SUPFAM" id="SSF111126">
    <property type="entry name" value="Ligand-binding domain in the NO signalling and Golgi transport"/>
    <property type="match status" value="1"/>
</dbReference>
<dbReference type="AlphaFoldDB" id="A0AAU7B0B1"/>
<dbReference type="Pfam" id="PF02830">
    <property type="entry name" value="V4R"/>
    <property type="match status" value="1"/>
</dbReference>
<dbReference type="InterPro" id="IPR024096">
    <property type="entry name" value="NO_sig/Golgi_transp_ligand-bd"/>
</dbReference>
<proteinExistence type="predicted"/>
<dbReference type="Gene3D" id="3.30.1380.20">
    <property type="entry name" value="Trafficking protein particle complex subunit 3"/>
    <property type="match status" value="1"/>
</dbReference>
<accession>A0AAU7B0B1</accession>
<evidence type="ECO:0000313" key="2">
    <source>
        <dbReference type="EMBL" id="XAY07388.1"/>
    </source>
</evidence>
<evidence type="ECO:0000259" key="1">
    <source>
        <dbReference type="SMART" id="SM00989"/>
    </source>
</evidence>
<name>A0AAU7B0B1_9ACTN</name>
<dbReference type="SMART" id="SM00989">
    <property type="entry name" value="V4R"/>
    <property type="match status" value="1"/>
</dbReference>
<sequence>MRIVQAGGWFPDPAQHSVEPEMVARAVAEVADYQQRFERDPGRARVSLAGVPHALIPTAIVARDLPSALAKRDDSQAVALVLHELGVLIGRTHATAFFEDRGIDEDDRLHRVLTGPAHFAWAGFGDVNLLLMDTSWDVGFAALWESVSSFSAADAGSRVRSCHLQVGYASGWLSEATGQTLHGTEIACRAEGAHRCRFVIGHESRIHALAQDPRMHKDRDRYDVLPIHAVRAD</sequence>
<gene>
    <name evidence="2" type="ORF">DSM112329_04269</name>
</gene>
<dbReference type="RefSeq" id="WP_354698583.1">
    <property type="nucleotide sequence ID" value="NZ_CP114014.1"/>
</dbReference>
<dbReference type="KEGG" id="parq:DSM112329_04269"/>
<dbReference type="EMBL" id="CP114014">
    <property type="protein sequence ID" value="XAY07388.1"/>
    <property type="molecule type" value="Genomic_DNA"/>
</dbReference>
<reference evidence="2" key="1">
    <citation type="submission" date="2022-12" db="EMBL/GenBank/DDBJ databases">
        <title>Paraconexibacter alkalitolerans sp. nov. and Baekduia alba sp. nov., isolated from soil and emended description of the genera Paraconexibacter (Chun et al., 2020) and Baekduia (An et al., 2020).</title>
        <authorList>
            <person name="Vieira S."/>
            <person name="Huber K.J."/>
            <person name="Geppert A."/>
            <person name="Wolf J."/>
            <person name="Neumann-Schaal M."/>
            <person name="Muesken M."/>
            <person name="Overmann J."/>
        </authorList>
    </citation>
    <scope>NUCLEOTIDE SEQUENCE</scope>
    <source>
        <strain evidence="2">AEG42_29</strain>
    </source>
</reference>